<feature type="compositionally biased region" description="Acidic residues" evidence="1">
    <location>
        <begin position="170"/>
        <end position="180"/>
    </location>
</feature>
<protein>
    <recommendedName>
        <fullName evidence="4">Chitin-binding type-2 domain-containing protein</fullName>
    </recommendedName>
</protein>
<feature type="compositionally biased region" description="Basic and acidic residues" evidence="1">
    <location>
        <begin position="262"/>
        <end position="273"/>
    </location>
</feature>
<keyword evidence="3" id="KW-1185">Reference proteome</keyword>
<feature type="compositionally biased region" description="Polar residues" evidence="1">
    <location>
        <begin position="526"/>
        <end position="535"/>
    </location>
</feature>
<dbReference type="InterPro" id="IPR036508">
    <property type="entry name" value="Chitin-bd_dom_sf"/>
</dbReference>
<feature type="compositionally biased region" description="Basic and acidic residues" evidence="1">
    <location>
        <begin position="236"/>
        <end position="255"/>
    </location>
</feature>
<evidence type="ECO:0008006" key="4">
    <source>
        <dbReference type="Google" id="ProtNLM"/>
    </source>
</evidence>
<dbReference type="Proteomes" id="UP001162164">
    <property type="component" value="Unassembled WGS sequence"/>
</dbReference>
<dbReference type="PANTHER" id="PTHR22933">
    <property type="entry name" value="FI18007P1-RELATED"/>
    <property type="match status" value="1"/>
</dbReference>
<evidence type="ECO:0000313" key="2">
    <source>
        <dbReference type="EMBL" id="KAJ8972908.1"/>
    </source>
</evidence>
<sequence length="663" mass="77102">MLESCILQIQRTSIFVLLQVYHHCLFGTRYDFLCANYTAFDQKTFICHFASEVDCANSKKFWHRNDALYKATPTTTVKPLINHNIYTPPPSSLISQASSGTSSAVPQDPVPEKPPVTALRRPIGGRRRPFRRRRPQYDYYEDYYDDYYEERPRSNRGRQRPRPRPRPLYDDDYDDDYEEDRYEKRGAGRRNEHRRPYGRRGSAKRRNKDDYDDEEDDRYDDFKSSKSSRYICSKRKLNDRPIPDVESEERYPDNRKKNRRRPLNERNENDNKSRGNQKKAKWPKKNEQRRSRPKEETKTIVKPVSGTIYDRPRVAPRIKPPVPKNQANKYSYKNIASTRAPVEEDEEYYDDYEDEVLPKGKANVRTPVEDTRSSKVKPKITTLTKNPDDEEYYDEYEEYEDELAGKKDVVPISSTTTTTSTEMPIENIKQPLVRLVKRPFLPSRGGNPFASRGLQPVGAKALEKIQNEEVKEVDEVPSTVKEAIKEAPQQVIPEMESDEFKPAFKPSPIIIKLPMNPKLTSISSDTFRSQSSTVNAADPKTTEKPKLLSNKNPLDVIEEDYDVTFNDALNPTLPNVPVREPPTEFSSNSDYVAANNFQRPKYVLEPVVSQTGVDYVYQNPLQSAARGRPVSSDRDYNGQYSTIREIYKPRRVQQRTEALYSRY</sequence>
<dbReference type="PANTHER" id="PTHR22933:SF40">
    <property type="entry name" value="CUTICULAR PROTEIN ANALOGOUS TO PERITROPHINS 1-H"/>
    <property type="match status" value="1"/>
</dbReference>
<feature type="compositionally biased region" description="Basic and acidic residues" evidence="1">
    <location>
        <begin position="181"/>
        <end position="190"/>
    </location>
</feature>
<name>A0ABQ9J5A2_9CUCU</name>
<feature type="compositionally biased region" description="Polar residues" evidence="1">
    <location>
        <begin position="92"/>
        <end position="105"/>
    </location>
</feature>
<organism evidence="2 3">
    <name type="scientific">Molorchus minor</name>
    <dbReference type="NCBI Taxonomy" id="1323400"/>
    <lineage>
        <taxon>Eukaryota</taxon>
        <taxon>Metazoa</taxon>
        <taxon>Ecdysozoa</taxon>
        <taxon>Arthropoda</taxon>
        <taxon>Hexapoda</taxon>
        <taxon>Insecta</taxon>
        <taxon>Pterygota</taxon>
        <taxon>Neoptera</taxon>
        <taxon>Endopterygota</taxon>
        <taxon>Coleoptera</taxon>
        <taxon>Polyphaga</taxon>
        <taxon>Cucujiformia</taxon>
        <taxon>Chrysomeloidea</taxon>
        <taxon>Cerambycidae</taxon>
        <taxon>Lamiinae</taxon>
        <taxon>Monochamini</taxon>
        <taxon>Molorchus</taxon>
    </lineage>
</organism>
<dbReference type="Gene3D" id="2.170.140.10">
    <property type="entry name" value="Chitin binding domain"/>
    <property type="match status" value="1"/>
</dbReference>
<feature type="compositionally biased region" description="Basic residues" evidence="1">
    <location>
        <begin position="123"/>
        <end position="134"/>
    </location>
</feature>
<feature type="compositionally biased region" description="Basic residues" evidence="1">
    <location>
        <begin position="154"/>
        <end position="165"/>
    </location>
</feature>
<feature type="region of interest" description="Disordered" evidence="1">
    <location>
        <begin position="150"/>
        <end position="327"/>
    </location>
</feature>
<dbReference type="EMBL" id="JAPWTJ010001282">
    <property type="protein sequence ID" value="KAJ8972908.1"/>
    <property type="molecule type" value="Genomic_DNA"/>
</dbReference>
<feature type="compositionally biased region" description="Acidic residues" evidence="1">
    <location>
        <begin position="210"/>
        <end position="219"/>
    </location>
</feature>
<feature type="region of interest" description="Disordered" evidence="1">
    <location>
        <begin position="91"/>
        <end position="134"/>
    </location>
</feature>
<evidence type="ECO:0000256" key="1">
    <source>
        <dbReference type="SAM" id="MobiDB-lite"/>
    </source>
</evidence>
<accession>A0ABQ9J5A2</accession>
<evidence type="ECO:0000313" key="3">
    <source>
        <dbReference type="Proteomes" id="UP001162164"/>
    </source>
</evidence>
<dbReference type="InterPro" id="IPR052976">
    <property type="entry name" value="Scoloptoxin-like"/>
</dbReference>
<dbReference type="SUPFAM" id="SSF57625">
    <property type="entry name" value="Invertebrate chitin-binding proteins"/>
    <property type="match status" value="1"/>
</dbReference>
<feature type="compositionally biased region" description="Basic residues" evidence="1">
    <location>
        <begin position="191"/>
        <end position="206"/>
    </location>
</feature>
<proteinExistence type="predicted"/>
<feature type="region of interest" description="Disordered" evidence="1">
    <location>
        <begin position="526"/>
        <end position="548"/>
    </location>
</feature>
<feature type="compositionally biased region" description="Basic and acidic residues" evidence="1">
    <location>
        <begin position="284"/>
        <end position="299"/>
    </location>
</feature>
<gene>
    <name evidence="2" type="ORF">NQ317_008798</name>
</gene>
<reference evidence="2" key="1">
    <citation type="journal article" date="2023" name="Insect Mol. Biol.">
        <title>Genome sequencing provides insights into the evolution of gene families encoding plant cell wall-degrading enzymes in longhorned beetles.</title>
        <authorList>
            <person name="Shin N.R."/>
            <person name="Okamura Y."/>
            <person name="Kirsch R."/>
            <person name="Pauchet Y."/>
        </authorList>
    </citation>
    <scope>NUCLEOTIDE SEQUENCE</scope>
    <source>
        <strain evidence="2">MMC_N1</strain>
    </source>
</reference>
<comment type="caution">
    <text evidence="2">The sequence shown here is derived from an EMBL/GenBank/DDBJ whole genome shotgun (WGS) entry which is preliminary data.</text>
</comment>